<dbReference type="PANTHER" id="PTHR44873">
    <property type="entry name" value="DNAJ HOMOLOG SUBFAMILY C MEMBER 30, MITOCHONDRIAL"/>
    <property type="match status" value="1"/>
</dbReference>
<dbReference type="Pfam" id="PF00226">
    <property type="entry name" value="DnaJ"/>
    <property type="match status" value="1"/>
</dbReference>
<protein>
    <submittedName>
        <fullName evidence="1">Uncharacterized protein</fullName>
    </submittedName>
</protein>
<dbReference type="InterPro" id="IPR018253">
    <property type="entry name" value="DnaJ_domain_CS"/>
</dbReference>
<dbReference type="InterPro" id="IPR001623">
    <property type="entry name" value="DnaJ_domain"/>
</dbReference>
<dbReference type="OrthoDB" id="445556at2759"/>
<dbReference type="PROSITE" id="PS00636">
    <property type="entry name" value="DNAJ_1"/>
    <property type="match status" value="1"/>
</dbReference>
<evidence type="ECO:0000313" key="2">
    <source>
        <dbReference type="Proteomes" id="UP000541558"/>
    </source>
</evidence>
<dbReference type="EMBL" id="JAACJK010000226">
    <property type="protein sequence ID" value="KAF5311452.1"/>
    <property type="molecule type" value="Genomic_DNA"/>
</dbReference>
<gene>
    <name evidence="1" type="ORF">D9611_011548</name>
</gene>
<dbReference type="PANTHER" id="PTHR44873:SF1">
    <property type="entry name" value="DNAJ HOMOLOG SUBFAMILY C MEMBER 30, MITOCHONDRIAL"/>
    <property type="match status" value="1"/>
</dbReference>
<comment type="caution">
    <text evidence="1">The sequence shown here is derived from an EMBL/GenBank/DDBJ whole genome shotgun (WGS) entry which is preliminary data.</text>
</comment>
<dbReference type="Proteomes" id="UP000541558">
    <property type="component" value="Unassembled WGS sequence"/>
</dbReference>
<dbReference type="SMART" id="SM00271">
    <property type="entry name" value="DnaJ"/>
    <property type="match status" value="1"/>
</dbReference>
<dbReference type="PROSITE" id="PS50076">
    <property type="entry name" value="DNAJ_2"/>
    <property type="match status" value="1"/>
</dbReference>
<proteinExistence type="predicted"/>
<keyword evidence="2" id="KW-1185">Reference proteome</keyword>
<reference evidence="1 2" key="1">
    <citation type="journal article" date="2020" name="ISME J.">
        <title>Uncovering the hidden diversity of litter-decomposition mechanisms in mushroom-forming fungi.</title>
        <authorList>
            <person name="Floudas D."/>
            <person name="Bentzer J."/>
            <person name="Ahren D."/>
            <person name="Johansson T."/>
            <person name="Persson P."/>
            <person name="Tunlid A."/>
        </authorList>
    </citation>
    <scope>NUCLEOTIDE SEQUENCE [LARGE SCALE GENOMIC DNA]</scope>
    <source>
        <strain evidence="1 2">CBS 175.51</strain>
    </source>
</reference>
<dbReference type="SUPFAM" id="SSF46565">
    <property type="entry name" value="Chaperone J-domain"/>
    <property type="match status" value="1"/>
</dbReference>
<sequence>MSSNLLSASASLRLSQRASTSQCKMFSSSSICRSHYDTLGVRQDASKAQIKSSFYRLSKQHHPDLSKDPNSPERFTKLSEAYQVLSNDRDRRTYDRSLLHRGGSASVDNDMYSRYSAHAPPPKSPKATYAWKHSYTTRTAKGTYSGTASYTPFSGSKTKKPPPDYDYSFTGSHRQSAANRYHDVLTGTRRREEETRKEFDAVQRESTLLRAAQLLGAIILPVMLFTGFGMTGT</sequence>
<dbReference type="CDD" id="cd06257">
    <property type="entry name" value="DnaJ"/>
    <property type="match status" value="1"/>
</dbReference>
<organism evidence="1 2">
    <name type="scientific">Ephemerocybe angulata</name>
    <dbReference type="NCBI Taxonomy" id="980116"/>
    <lineage>
        <taxon>Eukaryota</taxon>
        <taxon>Fungi</taxon>
        <taxon>Dikarya</taxon>
        <taxon>Basidiomycota</taxon>
        <taxon>Agaricomycotina</taxon>
        <taxon>Agaricomycetes</taxon>
        <taxon>Agaricomycetidae</taxon>
        <taxon>Agaricales</taxon>
        <taxon>Agaricineae</taxon>
        <taxon>Psathyrellaceae</taxon>
        <taxon>Ephemerocybe</taxon>
    </lineage>
</organism>
<dbReference type="InterPro" id="IPR036869">
    <property type="entry name" value="J_dom_sf"/>
</dbReference>
<accession>A0A8H5AWG9</accession>
<dbReference type="PRINTS" id="PR00625">
    <property type="entry name" value="JDOMAIN"/>
</dbReference>
<evidence type="ECO:0000313" key="1">
    <source>
        <dbReference type="EMBL" id="KAF5311452.1"/>
    </source>
</evidence>
<dbReference type="Gene3D" id="1.10.287.110">
    <property type="entry name" value="DnaJ domain"/>
    <property type="match status" value="1"/>
</dbReference>
<name>A0A8H5AWG9_9AGAR</name>
<dbReference type="InterPro" id="IPR053025">
    <property type="entry name" value="Mito_ATP_Synthase-Asso"/>
</dbReference>